<gene>
    <name evidence="2" type="ORF">SAMN02745118_01911</name>
</gene>
<dbReference type="STRING" id="142842.SAMN02745118_01911"/>
<dbReference type="GO" id="GO:0003677">
    <property type="term" value="F:DNA binding"/>
    <property type="evidence" value="ECO:0007669"/>
    <property type="project" value="InterPro"/>
</dbReference>
<keyword evidence="3" id="KW-1185">Reference proteome</keyword>
<sequence length="182" mass="20448">MNQPVLSIDVSKSNSYAAAFMSYGQPFKKPIKFNHTIIRTQMHKWAEFSPAFPLFLSILGVGKLTAATIIGEIGDVNRFPTTKQLIAYAGLDPTVYQSGRFKASNNKISKLGSTYLRKSLYQATTAAIRKVKGKPNNPTLYDYYTKKRNEGKPYKVAVIATASKLLRIIYGVWKNNEKFIIK</sequence>
<proteinExistence type="predicted"/>
<evidence type="ECO:0000259" key="1">
    <source>
        <dbReference type="Pfam" id="PF02371"/>
    </source>
</evidence>
<dbReference type="EMBL" id="FUWM01000016">
    <property type="protein sequence ID" value="SJZ82404.1"/>
    <property type="molecule type" value="Genomic_DNA"/>
</dbReference>
<dbReference type="Proteomes" id="UP000190625">
    <property type="component" value="Unassembled WGS sequence"/>
</dbReference>
<accession>A0A1T4NT45</accession>
<dbReference type="InterPro" id="IPR003346">
    <property type="entry name" value="Transposase_20"/>
</dbReference>
<dbReference type="PANTHER" id="PTHR33055:SF13">
    <property type="entry name" value="TRANSPOSASE"/>
    <property type="match status" value="1"/>
</dbReference>
<evidence type="ECO:0000313" key="2">
    <source>
        <dbReference type="EMBL" id="SJZ82404.1"/>
    </source>
</evidence>
<name>A0A1T4NT45_9FIRM</name>
<protein>
    <submittedName>
        <fullName evidence="2">Transposase IS116/IS110/IS902 family protein</fullName>
    </submittedName>
</protein>
<dbReference type="AlphaFoldDB" id="A0A1T4NT45"/>
<reference evidence="3" key="1">
    <citation type="submission" date="2017-02" db="EMBL/GenBank/DDBJ databases">
        <authorList>
            <person name="Varghese N."/>
            <person name="Submissions S."/>
        </authorList>
    </citation>
    <scope>NUCLEOTIDE SEQUENCE [LARGE SCALE GENOMIC DNA]</scope>
    <source>
        <strain evidence="3">ATCC BAA-73</strain>
    </source>
</reference>
<dbReference type="GO" id="GO:0006313">
    <property type="term" value="P:DNA transposition"/>
    <property type="evidence" value="ECO:0007669"/>
    <property type="project" value="InterPro"/>
</dbReference>
<dbReference type="OrthoDB" id="9811278at2"/>
<dbReference type="Pfam" id="PF02371">
    <property type="entry name" value="Transposase_20"/>
    <property type="match status" value="1"/>
</dbReference>
<evidence type="ECO:0000313" key="3">
    <source>
        <dbReference type="Proteomes" id="UP000190625"/>
    </source>
</evidence>
<dbReference type="PANTHER" id="PTHR33055">
    <property type="entry name" value="TRANSPOSASE FOR INSERTION SEQUENCE ELEMENT IS1111A"/>
    <property type="match status" value="1"/>
</dbReference>
<dbReference type="GO" id="GO:0004803">
    <property type="term" value="F:transposase activity"/>
    <property type="evidence" value="ECO:0007669"/>
    <property type="project" value="InterPro"/>
</dbReference>
<organism evidence="2 3">
    <name type="scientific">Selenihalanaerobacter shriftii</name>
    <dbReference type="NCBI Taxonomy" id="142842"/>
    <lineage>
        <taxon>Bacteria</taxon>
        <taxon>Bacillati</taxon>
        <taxon>Bacillota</taxon>
        <taxon>Clostridia</taxon>
        <taxon>Halanaerobiales</taxon>
        <taxon>Halobacteroidaceae</taxon>
        <taxon>Selenihalanaerobacter</taxon>
    </lineage>
</organism>
<feature type="domain" description="Transposase IS116/IS110/IS902 C-terminal" evidence="1">
    <location>
        <begin position="54"/>
        <end position="141"/>
    </location>
</feature>
<dbReference type="RefSeq" id="WP_078810358.1">
    <property type="nucleotide sequence ID" value="NZ_FUWM01000016.1"/>
</dbReference>
<dbReference type="InterPro" id="IPR047650">
    <property type="entry name" value="Transpos_IS110"/>
</dbReference>